<feature type="domain" description="Glycosyl transferase family 1" evidence="11">
    <location>
        <begin position="213"/>
        <end position="381"/>
    </location>
</feature>
<dbReference type="OMA" id="AMYMKCP"/>
<dbReference type="GeneID" id="7846765"/>
<evidence type="ECO:0000256" key="8">
    <source>
        <dbReference type="ARBA" id="ARBA00045103"/>
    </source>
</evidence>
<dbReference type="STRING" id="312017.I7LV68"/>
<dbReference type="EC" id="2.4.1.257" evidence="10"/>
<comment type="subcellular location">
    <subcellularLocation>
        <location evidence="10">Endoplasmic reticulum membrane</location>
        <topology evidence="10">Single-pass membrane protein</topology>
    </subcellularLocation>
</comment>
<keyword evidence="4" id="KW-0812">Transmembrane</keyword>
<comment type="catalytic activity">
    <reaction evidence="8 10">
        <text>a beta-D-Man-(1-&gt;4)-beta-D-GlcNAc-(1-&gt;4)-alpha-D-GlcNAc-diphospho-di-trans,poly-cis-dolichol + GDP-alpha-D-mannose = an alpha-D-Man-(1-&gt;3)-beta-D-Man-(1-&gt;4)-beta-D-GlcNAc-(1-&gt;4)-alpha-D-GlcNAc-diphospho-di-trans,poly-cis-dolichol + GDP + H(+)</text>
        <dbReference type="Rhea" id="RHEA:29515"/>
        <dbReference type="Rhea" id="RHEA-COMP:19511"/>
        <dbReference type="Rhea" id="RHEA-COMP:19513"/>
        <dbReference type="ChEBI" id="CHEBI:15378"/>
        <dbReference type="ChEBI" id="CHEBI:57527"/>
        <dbReference type="ChEBI" id="CHEBI:58189"/>
        <dbReference type="ChEBI" id="CHEBI:58472"/>
        <dbReference type="ChEBI" id="CHEBI:132510"/>
        <dbReference type="EC" id="2.4.1.132"/>
    </reaction>
    <physiologicalReaction direction="left-to-right" evidence="8 10">
        <dbReference type="Rhea" id="RHEA:29516"/>
    </physiologicalReaction>
</comment>
<evidence type="ECO:0000256" key="10">
    <source>
        <dbReference type="RuleBase" id="RU367136"/>
    </source>
</evidence>
<dbReference type="InterPro" id="IPR028098">
    <property type="entry name" value="Glyco_trans_4-like_N"/>
</dbReference>
<dbReference type="EC" id="2.4.1.132" evidence="10"/>
<comment type="function">
    <text evidence="10">Mannosylates Man(2)GlcNAc(2)-dolichol diphosphate and Man(1)GlcNAc(2)-dolichol diphosphate to form Man(3)GlcNAc(2)-dolichol diphosphate.</text>
</comment>
<dbReference type="PANTHER" id="PTHR45918:SF1">
    <property type="entry name" value="ALPHA-1,3_1,6-MANNOSYLTRANSFERASE ALG2"/>
    <property type="match status" value="1"/>
</dbReference>
<dbReference type="CDD" id="cd03805">
    <property type="entry name" value="GT4_ALG2-like"/>
    <property type="match status" value="1"/>
</dbReference>
<evidence type="ECO:0000313" key="14">
    <source>
        <dbReference type="Proteomes" id="UP000009168"/>
    </source>
</evidence>
<evidence type="ECO:0000256" key="5">
    <source>
        <dbReference type="ARBA" id="ARBA00022824"/>
    </source>
</evidence>
<keyword evidence="5" id="KW-0256">Endoplasmic reticulum</keyword>
<keyword evidence="6" id="KW-1133">Transmembrane helix</keyword>
<dbReference type="RefSeq" id="XP_001017562.1">
    <property type="nucleotide sequence ID" value="XM_001017562.3"/>
</dbReference>
<dbReference type="Pfam" id="PF00534">
    <property type="entry name" value="Glycos_transf_1"/>
    <property type="match status" value="1"/>
</dbReference>
<dbReference type="Gene3D" id="3.40.50.2000">
    <property type="entry name" value="Glycogen Phosphorylase B"/>
    <property type="match status" value="2"/>
</dbReference>
<comment type="similarity">
    <text evidence="10">Belongs to the glycosyltransferase group 1 family.</text>
</comment>
<organism evidence="13 14">
    <name type="scientific">Tetrahymena thermophila (strain SB210)</name>
    <dbReference type="NCBI Taxonomy" id="312017"/>
    <lineage>
        <taxon>Eukaryota</taxon>
        <taxon>Sar</taxon>
        <taxon>Alveolata</taxon>
        <taxon>Ciliophora</taxon>
        <taxon>Intramacronucleata</taxon>
        <taxon>Oligohymenophorea</taxon>
        <taxon>Hymenostomatida</taxon>
        <taxon>Tetrahymenina</taxon>
        <taxon>Tetrahymenidae</taxon>
        <taxon>Tetrahymena</taxon>
    </lineage>
</organism>
<evidence type="ECO:0000256" key="4">
    <source>
        <dbReference type="ARBA" id="ARBA00022692"/>
    </source>
</evidence>
<dbReference type="GO" id="GO:0102704">
    <property type="term" value="F:GDP-Man:Man(2)GlcNAc(2)-PP-Dol alpha-1,6-mannosyltransferase activity"/>
    <property type="evidence" value="ECO:0007669"/>
    <property type="project" value="UniProtKB-UniRule"/>
</dbReference>
<comment type="catalytic activity">
    <reaction evidence="9 10">
        <text>an alpha-D-Man-(1-&gt;3)-beta-D-Man-(1-&gt;4)-beta-D-GlcNAc-(1-&gt;4)-alpha-D-GlcNAc-diphospho-di-trans,poly-cis-dolichol + GDP-alpha-D-mannose = an alpha-D-Man-(1-&gt;3)-[alpha-D-Man-(1-&gt;6)]-beta-D-Man-(1-&gt;4)-beta-D-GlcNAc-(1-&gt;4)-alpha-D-GlcNAc-diphospho-di-trans,poly-cis-dolichol + GDP + H(+)</text>
        <dbReference type="Rhea" id="RHEA:29519"/>
        <dbReference type="Rhea" id="RHEA-COMP:19513"/>
        <dbReference type="Rhea" id="RHEA-COMP:19515"/>
        <dbReference type="ChEBI" id="CHEBI:15378"/>
        <dbReference type="ChEBI" id="CHEBI:57527"/>
        <dbReference type="ChEBI" id="CHEBI:58189"/>
        <dbReference type="ChEBI" id="CHEBI:132510"/>
        <dbReference type="ChEBI" id="CHEBI:132511"/>
        <dbReference type="EC" id="2.4.1.257"/>
    </reaction>
    <physiologicalReaction direction="left-to-right" evidence="9 10">
        <dbReference type="Rhea" id="RHEA:29520"/>
    </physiologicalReaction>
</comment>
<dbReference type="GO" id="GO:0005789">
    <property type="term" value="C:endoplasmic reticulum membrane"/>
    <property type="evidence" value="ECO:0007669"/>
    <property type="project" value="UniProtKB-SubCell"/>
</dbReference>
<dbReference type="GO" id="GO:0004378">
    <property type="term" value="F:GDP-Man:Man(1)GlcNAc(2)-PP-Dol alpha-1,3-mannosyltransferase activity"/>
    <property type="evidence" value="ECO:0007669"/>
    <property type="project" value="UniProtKB-UniRule"/>
</dbReference>
<sequence length="411" mass="46789">MSESKSQLRIGFIHPDLGIGGAEQLIVNMAVALKKQGHNVIIYTPYHDPKHCFQATIDGTIPVEVRGAIVPQTIFGKLWALCATIRVIFCTLYLICFGFKFDVVIVDQVSPAVPLLRLFNRKCLFYCHYPDKLLCVERRSILKKIYRFFLDYIEEFSLLFANKILVNSNFTREVYQRSFKYLSKYNNPEILYPAIDFSSFDDTIKQSAPVDSKASPFFLSLNRYERKKNINLAIQAFAQFVKESASNNQFKLIIAGGYDERIAENVEHHKELLSLAKELNVEDKVVFKFSISNKERTQLLQTAQAVLYTPENEHFGIVPVECMYMKRPVLACNSGGPKESVVDGETGFLLQSNPSDWSKKMDWIAKNPSKAAEMGQNGRKRAIEKFGLEAFAESIDKSVREICQPGSKKNN</sequence>
<evidence type="ECO:0000256" key="7">
    <source>
        <dbReference type="ARBA" id="ARBA00023136"/>
    </source>
</evidence>
<dbReference type="UniPathway" id="UPA00378"/>
<dbReference type="AlphaFoldDB" id="I7LV68"/>
<evidence type="ECO:0000256" key="2">
    <source>
        <dbReference type="ARBA" id="ARBA00022676"/>
    </source>
</evidence>
<comment type="pathway">
    <text evidence="1 10">Protein modification; protein glycosylation.</text>
</comment>
<evidence type="ECO:0000259" key="11">
    <source>
        <dbReference type="Pfam" id="PF00534"/>
    </source>
</evidence>
<evidence type="ECO:0000259" key="12">
    <source>
        <dbReference type="Pfam" id="PF13439"/>
    </source>
</evidence>
<evidence type="ECO:0000256" key="9">
    <source>
        <dbReference type="ARBA" id="ARBA00045104"/>
    </source>
</evidence>
<accession>I7LV68</accession>
<dbReference type="InParanoid" id="I7LV68"/>
<dbReference type="Pfam" id="PF13439">
    <property type="entry name" value="Glyco_transf_4"/>
    <property type="match status" value="1"/>
</dbReference>
<evidence type="ECO:0000256" key="1">
    <source>
        <dbReference type="ARBA" id="ARBA00004922"/>
    </source>
</evidence>
<name>I7LV68_TETTS</name>
<dbReference type="eggNOG" id="KOG0853">
    <property type="taxonomic scope" value="Eukaryota"/>
</dbReference>
<reference evidence="14" key="1">
    <citation type="journal article" date="2006" name="PLoS Biol.">
        <title>Macronuclear genome sequence of the ciliate Tetrahymena thermophila, a model eukaryote.</title>
        <authorList>
            <person name="Eisen J.A."/>
            <person name="Coyne R.S."/>
            <person name="Wu M."/>
            <person name="Wu D."/>
            <person name="Thiagarajan M."/>
            <person name="Wortman J.R."/>
            <person name="Badger J.H."/>
            <person name="Ren Q."/>
            <person name="Amedeo P."/>
            <person name="Jones K.M."/>
            <person name="Tallon L.J."/>
            <person name="Delcher A.L."/>
            <person name="Salzberg S.L."/>
            <person name="Silva J.C."/>
            <person name="Haas B.J."/>
            <person name="Majoros W.H."/>
            <person name="Farzad M."/>
            <person name="Carlton J.M."/>
            <person name="Smith R.K. Jr."/>
            <person name="Garg J."/>
            <person name="Pearlman R.E."/>
            <person name="Karrer K.M."/>
            <person name="Sun L."/>
            <person name="Manning G."/>
            <person name="Elde N.C."/>
            <person name="Turkewitz A.P."/>
            <person name="Asai D.J."/>
            <person name="Wilkes D.E."/>
            <person name="Wang Y."/>
            <person name="Cai H."/>
            <person name="Collins K."/>
            <person name="Stewart B.A."/>
            <person name="Lee S.R."/>
            <person name="Wilamowska K."/>
            <person name="Weinberg Z."/>
            <person name="Ruzzo W.L."/>
            <person name="Wloga D."/>
            <person name="Gaertig J."/>
            <person name="Frankel J."/>
            <person name="Tsao C.-C."/>
            <person name="Gorovsky M.A."/>
            <person name="Keeling P.J."/>
            <person name="Waller R.F."/>
            <person name="Patron N.J."/>
            <person name="Cherry J.M."/>
            <person name="Stover N.A."/>
            <person name="Krieger C.J."/>
            <person name="del Toro C."/>
            <person name="Ryder H.F."/>
            <person name="Williamson S.C."/>
            <person name="Barbeau R.A."/>
            <person name="Hamilton E.P."/>
            <person name="Orias E."/>
        </authorList>
    </citation>
    <scope>NUCLEOTIDE SEQUENCE [LARGE SCALE GENOMIC DNA]</scope>
    <source>
        <strain evidence="14">SB210</strain>
    </source>
</reference>
<dbReference type="InterPro" id="IPR001296">
    <property type="entry name" value="Glyco_trans_1"/>
</dbReference>
<gene>
    <name evidence="13" type="ORF">TTHERM_00335960</name>
</gene>
<dbReference type="OrthoDB" id="448893at2759"/>
<dbReference type="EMBL" id="GG662666">
    <property type="protein sequence ID" value="EAR97317.1"/>
    <property type="molecule type" value="Genomic_DNA"/>
</dbReference>
<proteinExistence type="inferred from homology"/>
<dbReference type="HOGENOM" id="CLU_030619_1_0_1"/>
<keyword evidence="14" id="KW-1185">Reference proteome</keyword>
<keyword evidence="7" id="KW-0472">Membrane</keyword>
<feature type="domain" description="Glycosyltransferase subfamily 4-like N-terminal" evidence="12">
    <location>
        <begin position="19"/>
        <end position="196"/>
    </location>
</feature>
<evidence type="ECO:0000313" key="13">
    <source>
        <dbReference type="EMBL" id="EAR97317.1"/>
    </source>
</evidence>
<dbReference type="Proteomes" id="UP000009168">
    <property type="component" value="Unassembled WGS sequence"/>
</dbReference>
<protein>
    <recommendedName>
        <fullName evidence="10">Alpha-1,3/1,6-mannosyltransferase ALG2</fullName>
        <ecNumber evidence="10">2.4.1.132</ecNumber>
        <ecNumber evidence="10">2.4.1.257</ecNumber>
    </recommendedName>
    <alternativeName>
        <fullName evidence="10">GDP-Man:Man(1)GlcNAc(2)-PP-Dol alpha-1,3-mannosyltransferase</fullName>
    </alternativeName>
</protein>
<keyword evidence="2 10" id="KW-0328">Glycosyltransferase</keyword>
<evidence type="ECO:0000256" key="3">
    <source>
        <dbReference type="ARBA" id="ARBA00022679"/>
    </source>
</evidence>
<keyword evidence="3 10" id="KW-0808">Transferase</keyword>
<dbReference type="SUPFAM" id="SSF53756">
    <property type="entry name" value="UDP-Glycosyltransferase/glycogen phosphorylase"/>
    <property type="match status" value="1"/>
</dbReference>
<dbReference type="KEGG" id="tet:TTHERM_00335960"/>
<dbReference type="PANTHER" id="PTHR45918">
    <property type="entry name" value="ALPHA-1,3/1,6-MANNOSYLTRANSFERASE ALG2"/>
    <property type="match status" value="1"/>
</dbReference>
<dbReference type="InterPro" id="IPR027054">
    <property type="entry name" value="ALG2"/>
</dbReference>
<evidence type="ECO:0000256" key="6">
    <source>
        <dbReference type="ARBA" id="ARBA00022989"/>
    </source>
</evidence>